<dbReference type="CDD" id="cd00303">
    <property type="entry name" value="retropepsin_like"/>
    <property type="match status" value="1"/>
</dbReference>
<evidence type="ECO:0000313" key="3">
    <source>
        <dbReference type="EMBL" id="KII71480.1"/>
    </source>
</evidence>
<dbReference type="Proteomes" id="UP000031668">
    <property type="component" value="Unassembled WGS sequence"/>
</dbReference>
<evidence type="ECO:0000259" key="2">
    <source>
        <dbReference type="Pfam" id="PF00077"/>
    </source>
</evidence>
<reference evidence="3 4" key="1">
    <citation type="journal article" date="2014" name="Genome Biol. Evol.">
        <title>The genome of the myxosporean Thelohanellus kitauei shows adaptations to nutrient acquisition within its fish host.</title>
        <authorList>
            <person name="Yang Y."/>
            <person name="Xiong J."/>
            <person name="Zhou Z."/>
            <person name="Huo F."/>
            <person name="Miao W."/>
            <person name="Ran C."/>
            <person name="Liu Y."/>
            <person name="Zhang J."/>
            <person name="Feng J."/>
            <person name="Wang M."/>
            <person name="Wang M."/>
            <person name="Wang L."/>
            <person name="Yao B."/>
        </authorList>
    </citation>
    <scope>NUCLEOTIDE SEQUENCE [LARGE SCALE GENOMIC DNA]</scope>
    <source>
        <strain evidence="3">Wuqing</strain>
    </source>
</reference>
<organism evidence="3 4">
    <name type="scientific">Thelohanellus kitauei</name>
    <name type="common">Myxosporean</name>
    <dbReference type="NCBI Taxonomy" id="669202"/>
    <lineage>
        <taxon>Eukaryota</taxon>
        <taxon>Metazoa</taxon>
        <taxon>Cnidaria</taxon>
        <taxon>Myxozoa</taxon>
        <taxon>Myxosporea</taxon>
        <taxon>Bivalvulida</taxon>
        <taxon>Platysporina</taxon>
        <taxon>Myxobolidae</taxon>
        <taxon>Thelohanellus</taxon>
    </lineage>
</organism>
<proteinExistence type="predicted"/>
<dbReference type="Gene3D" id="2.40.70.10">
    <property type="entry name" value="Acid Proteases"/>
    <property type="match status" value="1"/>
</dbReference>
<dbReference type="Pfam" id="PF00077">
    <property type="entry name" value="RVP"/>
    <property type="match status" value="1"/>
</dbReference>
<dbReference type="SUPFAM" id="SSF50630">
    <property type="entry name" value="Acid proteases"/>
    <property type="match status" value="1"/>
</dbReference>
<dbReference type="InterPro" id="IPR021109">
    <property type="entry name" value="Peptidase_aspartic_dom_sf"/>
</dbReference>
<dbReference type="GO" id="GO:0016787">
    <property type="term" value="F:hydrolase activity"/>
    <property type="evidence" value="ECO:0007669"/>
    <property type="project" value="UniProtKB-KW"/>
</dbReference>
<evidence type="ECO:0000256" key="1">
    <source>
        <dbReference type="ARBA" id="ARBA00022801"/>
    </source>
</evidence>
<feature type="domain" description="Retropepsins" evidence="2">
    <location>
        <begin position="6"/>
        <end position="84"/>
    </location>
</feature>
<evidence type="ECO:0000313" key="4">
    <source>
        <dbReference type="Proteomes" id="UP000031668"/>
    </source>
</evidence>
<accession>A0A0C2N578</accession>
<dbReference type="EMBL" id="JWZT01001750">
    <property type="protein sequence ID" value="KII71480.1"/>
    <property type="molecule type" value="Genomic_DNA"/>
</dbReference>
<comment type="caution">
    <text evidence="3">The sequence shown here is derived from an EMBL/GenBank/DDBJ whole genome shotgun (WGS) entry which is preliminary data.</text>
</comment>
<gene>
    <name evidence="3" type="ORF">RF11_02827</name>
</gene>
<keyword evidence="4" id="KW-1185">Reference proteome</keyword>
<keyword evidence="1" id="KW-0378">Hydrolase</keyword>
<sequence length="100" mass="11245">MALKHGRIINTLVDTGVRVSLIRPSFMPLSLVLKSTGRLVSAFNTEVSQVGSTILNFRLYDKPFSWEFCIVKELLFDVILGRDFHIAHSAKVNLLSDKVL</sequence>
<name>A0A0C2N578_THEKT</name>
<dbReference type="InterPro" id="IPR018061">
    <property type="entry name" value="Retropepsins"/>
</dbReference>
<dbReference type="OrthoDB" id="10614913at2759"/>
<protein>
    <recommendedName>
        <fullName evidence="2">Retropepsins domain-containing protein</fullName>
    </recommendedName>
</protein>
<dbReference type="AlphaFoldDB" id="A0A0C2N578"/>